<dbReference type="Gene3D" id="2.120.10.30">
    <property type="entry name" value="TolB, C-terminal domain"/>
    <property type="match status" value="1"/>
</dbReference>
<dbReference type="InterPro" id="IPR011042">
    <property type="entry name" value="6-blade_b-propeller_TolB-like"/>
</dbReference>
<proteinExistence type="predicted"/>
<evidence type="ECO:0000256" key="2">
    <source>
        <dbReference type="SAM" id="MobiDB-lite"/>
    </source>
</evidence>
<evidence type="ECO:0000256" key="1">
    <source>
        <dbReference type="ARBA" id="ARBA00022801"/>
    </source>
</evidence>
<dbReference type="Pfam" id="PF08450">
    <property type="entry name" value="SGL"/>
    <property type="match status" value="1"/>
</dbReference>
<organism evidence="4 5">
    <name type="scientific">Nguyenibacter vanlangensis</name>
    <dbReference type="NCBI Taxonomy" id="1216886"/>
    <lineage>
        <taxon>Bacteria</taxon>
        <taxon>Pseudomonadati</taxon>
        <taxon>Pseudomonadota</taxon>
        <taxon>Alphaproteobacteria</taxon>
        <taxon>Acetobacterales</taxon>
        <taxon>Acetobacteraceae</taxon>
        <taxon>Nguyenibacter</taxon>
    </lineage>
</organism>
<reference evidence="4 5" key="1">
    <citation type="submission" date="2024-04" db="EMBL/GenBank/DDBJ databases">
        <title>Complete genome sequence of Nguyenibacter vanlangesis HBCM-1154, a strain capable of nitrogen fixation, IAA production, and phosphorus solubilization isolated from sugarcane soil.</title>
        <authorList>
            <person name="MY HANH P."/>
        </authorList>
    </citation>
    <scope>NUCLEOTIDE SEQUENCE [LARGE SCALE GENOMIC DNA]</scope>
    <source>
        <strain evidence="4 5">HBCM 1154</strain>
    </source>
</reference>
<keyword evidence="1" id="KW-0378">Hydrolase</keyword>
<keyword evidence="5" id="KW-1185">Reference proteome</keyword>
<dbReference type="PANTHER" id="PTHR47572">
    <property type="entry name" value="LIPOPROTEIN-RELATED"/>
    <property type="match status" value="1"/>
</dbReference>
<dbReference type="InterPro" id="IPR051262">
    <property type="entry name" value="SMP-30/CGR1_Lactonase"/>
</dbReference>
<protein>
    <submittedName>
        <fullName evidence="4">SMP-30/gluconolactonase/LRE family protein</fullName>
    </submittedName>
</protein>
<dbReference type="PANTHER" id="PTHR47572:SF4">
    <property type="entry name" value="LACTONASE DRP35"/>
    <property type="match status" value="1"/>
</dbReference>
<accession>A0ABZ3D2U3</accession>
<evidence type="ECO:0000313" key="5">
    <source>
        <dbReference type="Proteomes" id="UP001449795"/>
    </source>
</evidence>
<dbReference type="Proteomes" id="UP001449795">
    <property type="component" value="Chromosome"/>
</dbReference>
<feature type="region of interest" description="Disordered" evidence="2">
    <location>
        <begin position="35"/>
        <end position="60"/>
    </location>
</feature>
<evidence type="ECO:0000313" key="4">
    <source>
        <dbReference type="EMBL" id="XAE42082.1"/>
    </source>
</evidence>
<sequence>MKAAAGRRPRRRPTCTASIRRAGFIWPARISPIPTGCASRRTRRSCTSSRPGRSPTGSGPACWMTGVAPSSANRCWSRPGTENWPMGCAVTRRGVCGAAGAAERGGVTVFTPAGVRLGHIPLPERCANLCFGGVRGNRLFMAATHSLYALHVNVRGDPGPGR</sequence>
<name>A0ABZ3D2U3_9PROT</name>
<feature type="domain" description="SMP-30/Gluconolactonase/LRE-like region" evidence="3">
    <location>
        <begin position="85"/>
        <end position="144"/>
    </location>
</feature>
<gene>
    <name evidence="4" type="ORF">AAC691_17700</name>
</gene>
<evidence type="ECO:0000259" key="3">
    <source>
        <dbReference type="Pfam" id="PF08450"/>
    </source>
</evidence>
<dbReference type="InterPro" id="IPR013658">
    <property type="entry name" value="SGL"/>
</dbReference>
<dbReference type="SUPFAM" id="SSF63829">
    <property type="entry name" value="Calcium-dependent phosphotriesterase"/>
    <property type="match status" value="1"/>
</dbReference>
<dbReference type="EMBL" id="CP152276">
    <property type="protein sequence ID" value="XAE42082.1"/>
    <property type="molecule type" value="Genomic_DNA"/>
</dbReference>